<accession>A0AAQ4DUY7</accession>
<feature type="non-terminal residue" evidence="1">
    <location>
        <position position="1"/>
    </location>
</feature>
<dbReference type="AlphaFoldDB" id="A0AAQ4DUY7"/>
<name>A0AAQ4DUY7_AMBAM</name>
<evidence type="ECO:0000313" key="2">
    <source>
        <dbReference type="Proteomes" id="UP001321473"/>
    </source>
</evidence>
<dbReference type="Proteomes" id="UP001321473">
    <property type="component" value="Unassembled WGS sequence"/>
</dbReference>
<proteinExistence type="predicted"/>
<gene>
    <name evidence="1" type="ORF">V5799_006942</name>
</gene>
<sequence length="101" mass="11280">VIAYEDFVLTVGRPDNCCIVGDAIVLIDNFASLPSTRAPCIISREYRVKKNLWSNKAVNILAWTEHFCNNGLLLKQQVCFHAAPLTPSKMFSLPLLHASCF</sequence>
<protein>
    <submittedName>
        <fullName evidence="1">Uncharacterized protein</fullName>
    </submittedName>
</protein>
<evidence type="ECO:0000313" key="1">
    <source>
        <dbReference type="EMBL" id="KAK8766277.1"/>
    </source>
</evidence>
<keyword evidence="2" id="KW-1185">Reference proteome</keyword>
<dbReference type="EMBL" id="JARKHS020026498">
    <property type="protein sequence ID" value="KAK8766277.1"/>
    <property type="molecule type" value="Genomic_DNA"/>
</dbReference>
<comment type="caution">
    <text evidence="1">The sequence shown here is derived from an EMBL/GenBank/DDBJ whole genome shotgun (WGS) entry which is preliminary data.</text>
</comment>
<reference evidence="1 2" key="1">
    <citation type="journal article" date="2023" name="Arcadia Sci">
        <title>De novo assembly of a long-read Amblyomma americanum tick genome.</title>
        <authorList>
            <person name="Chou S."/>
            <person name="Poskanzer K.E."/>
            <person name="Rollins M."/>
            <person name="Thuy-Boun P.S."/>
        </authorList>
    </citation>
    <scope>NUCLEOTIDE SEQUENCE [LARGE SCALE GENOMIC DNA]</scope>
    <source>
        <strain evidence="1">F_SG_1</strain>
        <tissue evidence="1">Salivary glands</tissue>
    </source>
</reference>
<organism evidence="1 2">
    <name type="scientific">Amblyomma americanum</name>
    <name type="common">Lone star tick</name>
    <dbReference type="NCBI Taxonomy" id="6943"/>
    <lineage>
        <taxon>Eukaryota</taxon>
        <taxon>Metazoa</taxon>
        <taxon>Ecdysozoa</taxon>
        <taxon>Arthropoda</taxon>
        <taxon>Chelicerata</taxon>
        <taxon>Arachnida</taxon>
        <taxon>Acari</taxon>
        <taxon>Parasitiformes</taxon>
        <taxon>Ixodida</taxon>
        <taxon>Ixodoidea</taxon>
        <taxon>Ixodidae</taxon>
        <taxon>Amblyomminae</taxon>
        <taxon>Amblyomma</taxon>
    </lineage>
</organism>